<evidence type="ECO:0000313" key="3">
    <source>
        <dbReference type="Proteomes" id="UP000280066"/>
    </source>
</evidence>
<feature type="transmembrane region" description="Helical" evidence="1">
    <location>
        <begin position="66"/>
        <end position="86"/>
    </location>
</feature>
<proteinExistence type="predicted"/>
<name>A0A428IYG3_9BACT</name>
<keyword evidence="3" id="KW-1185">Reference proteome</keyword>
<comment type="caution">
    <text evidence="2">The sequence shown here is derived from an EMBL/GenBank/DDBJ whole genome shotgun (WGS) entry which is preliminary data.</text>
</comment>
<evidence type="ECO:0000313" key="2">
    <source>
        <dbReference type="EMBL" id="RSK23984.1"/>
    </source>
</evidence>
<protein>
    <submittedName>
        <fullName evidence="2">Uncharacterized protein</fullName>
    </submittedName>
</protein>
<gene>
    <name evidence="2" type="ORF">EI290_21130</name>
</gene>
<evidence type="ECO:0000256" key="1">
    <source>
        <dbReference type="SAM" id="Phobius"/>
    </source>
</evidence>
<dbReference type="Proteomes" id="UP000280066">
    <property type="component" value="Unassembled WGS sequence"/>
</dbReference>
<dbReference type="EMBL" id="RWIS01000020">
    <property type="protein sequence ID" value="RSK23984.1"/>
    <property type="molecule type" value="Genomic_DNA"/>
</dbReference>
<accession>A0A428IYG3</accession>
<keyword evidence="1" id="KW-0812">Transmembrane</keyword>
<dbReference type="RefSeq" id="WP_125433645.1">
    <property type="nucleotide sequence ID" value="NZ_RWIS01000020.1"/>
</dbReference>
<feature type="transmembrane region" description="Helical" evidence="1">
    <location>
        <begin position="26"/>
        <end position="57"/>
    </location>
</feature>
<keyword evidence="1" id="KW-0472">Membrane</keyword>
<keyword evidence="1" id="KW-1133">Transmembrane helix</keyword>
<reference evidence="2 3" key="1">
    <citation type="submission" date="2018-12" db="EMBL/GenBank/DDBJ databases">
        <authorList>
            <person name="Feng G."/>
            <person name="Zhu H."/>
        </authorList>
    </citation>
    <scope>NUCLEOTIDE SEQUENCE [LARGE SCALE GENOMIC DNA]</scope>
    <source>
        <strain evidence="2 3">9PBR-2</strain>
    </source>
</reference>
<dbReference type="OrthoDB" id="887002at2"/>
<dbReference type="AlphaFoldDB" id="A0A428IYG3"/>
<organism evidence="2 3">
    <name type="scientific">Hymenobacter metallilatus</name>
    <dbReference type="NCBI Taxonomy" id="2493666"/>
    <lineage>
        <taxon>Bacteria</taxon>
        <taxon>Pseudomonadati</taxon>
        <taxon>Bacteroidota</taxon>
        <taxon>Cytophagia</taxon>
        <taxon>Cytophagales</taxon>
        <taxon>Hymenobacteraceae</taxon>
        <taxon>Hymenobacter</taxon>
    </lineage>
</organism>
<sequence>MQAPELPPKPEETTSNLLAKIVAVNFVVLLLLGAVWGIGVMLALPVLNMVVGLGLLFTRHRKLGKVLLLTGLVVGLLGLGTCALILSNLHVNH</sequence>